<evidence type="ECO:0000313" key="1">
    <source>
        <dbReference type="EMBL" id="ORD94941.1"/>
    </source>
</evidence>
<reference evidence="1 2" key="1">
    <citation type="journal article" date="2017" name="Environ. Microbiol.">
        <title>Decay of the glycolytic pathway and adaptation to intranuclear parasitism within Enterocytozoonidae microsporidia.</title>
        <authorList>
            <person name="Wiredu Boakye D."/>
            <person name="Jaroenlak P."/>
            <person name="Prachumwat A."/>
            <person name="Williams T.A."/>
            <person name="Bateman K.S."/>
            <person name="Itsathitphaisarn O."/>
            <person name="Sritunyalucksana K."/>
            <person name="Paszkiewicz K.H."/>
            <person name="Moore K.A."/>
            <person name="Stentiford G.D."/>
            <person name="Williams B.A."/>
        </authorList>
    </citation>
    <scope>NUCLEOTIDE SEQUENCE [LARGE SCALE GENOMIC DNA]</scope>
    <source>
        <strain evidence="1 2">GB1</strain>
    </source>
</reference>
<sequence length="763" mass="90378">MEKISESQKSADAELYQLYSNKTNNELLEEETNYSVIARIFHSRNNIKEYLVFLRNKLAYGLEHEKTVAYKIILDHLIELDDEYINEFVNYNNIELERLYGGICRSRKEKITNLMSYSTGVYLGYTKNNTDSTKAIKEYWIKINSDIAEYFSEEDIKDNIKYCQKYLSKITDYSDIDYEYVMYMIENRIGNVIENIRTICDKNVVMKIAMNTSNKKVFNECRKKCVIMNWNNSEIEILRCYHNGSKMDGVEQIKESKGNKLLELAISFQYFIRSNYTIHDIIDLPETFFNYGLNIIKEDDTCNKLIYKWYSNRLYKKKLIRIEREIDQSGVKSEIMELRQRIMNRKAVEMQSGNKNRAEFITVKYETELFKKDLRNTEEPKESEQTVKSENEKYIKIYDTVFNFINVSDNYRDKLISLLENISYRIFIKMFNDFYRCAKMNNRLNYLEQFVLATFDQYTIKYADVKKEFCDIARTSKNKGELIKILAGSVEDISDLVSDHISNMHDELIDAVSEGISRNRSIKTGKFNQKWDKITTLILLKAGKIENKNDVLTIYEDDRILEEILTNIDQNTDDCINAKLVRIFINRGSLDYIGALLISRINIMKVDKDDFGRIREACYMDVVRYVTSGIHSICEVDQNRICRKLLYELSNVFHSSIFDTVVEYLNRNMKNINSGEIFADALYKNNGASYLFRTFAIEQININHLDEVGFSKLMHYMMREKEVIDLNRTWIQRNKTVIEKKYSKLLEKWFKNEKIRFAMNELI</sequence>
<gene>
    <name evidence="1" type="ORF">ECANGB1_1899</name>
</gene>
<name>A0A1Y1S910_9MICR</name>
<dbReference type="Proteomes" id="UP000192639">
    <property type="component" value="Unassembled WGS sequence"/>
</dbReference>
<evidence type="ECO:0000313" key="2">
    <source>
        <dbReference type="Proteomes" id="UP000192639"/>
    </source>
</evidence>
<protein>
    <submittedName>
        <fullName evidence="1">Uncharacterized protein</fullName>
    </submittedName>
</protein>
<proteinExistence type="predicted"/>
<accession>A0A1Y1S910</accession>
<keyword evidence="2" id="KW-1185">Reference proteome</keyword>
<dbReference type="OrthoDB" id="2201333at2759"/>
<organism evidence="1 2">
    <name type="scientific">Enterospora canceri</name>
    <dbReference type="NCBI Taxonomy" id="1081671"/>
    <lineage>
        <taxon>Eukaryota</taxon>
        <taxon>Fungi</taxon>
        <taxon>Fungi incertae sedis</taxon>
        <taxon>Microsporidia</taxon>
        <taxon>Enterocytozoonidae</taxon>
        <taxon>Enterospora</taxon>
    </lineage>
</organism>
<dbReference type="AlphaFoldDB" id="A0A1Y1S910"/>
<dbReference type="VEuPathDB" id="MicrosporidiaDB:ECANGB1_1899"/>
<comment type="caution">
    <text evidence="1">The sequence shown here is derived from an EMBL/GenBank/DDBJ whole genome shotgun (WGS) entry which is preliminary data.</text>
</comment>
<dbReference type="EMBL" id="LWDP01000006">
    <property type="protein sequence ID" value="ORD94941.1"/>
    <property type="molecule type" value="Genomic_DNA"/>
</dbReference>